<reference evidence="2" key="1">
    <citation type="journal article" date="2020" name="Plants (Basel)">
        <title>Mitochondrial Genome of Fagus sylvatica L. as a Source for Taxonomic Marker Development in the Fagales.</title>
        <authorList>
            <person name="Mader M."/>
            <person name="Schroeder H."/>
            <person name="Schott T."/>
            <person name="Schoening-Stierand K."/>
            <person name="Leite Montalvao A.P."/>
            <person name="Liesebach H."/>
            <person name="Liesebach M."/>
            <person name="Fussi B."/>
            <person name="Kersten B."/>
        </authorList>
    </citation>
    <scope>NUCLEOTIDE SEQUENCE</scope>
    <source>
        <strain evidence="2">FASYL_29_1</strain>
    </source>
</reference>
<dbReference type="RefSeq" id="YP_009941486.1">
    <property type="nucleotide sequence ID" value="NC_050960.1"/>
</dbReference>
<geneLocation type="mitochondrion" evidence="2"/>
<evidence type="ECO:0000313" key="2">
    <source>
        <dbReference type="EMBL" id="QOC70544.1"/>
    </source>
</evidence>
<accession>A0A7L7T950</accession>
<feature type="transmembrane region" description="Helical" evidence="1">
    <location>
        <begin position="89"/>
        <end position="110"/>
    </location>
</feature>
<keyword evidence="1" id="KW-0812">Transmembrane</keyword>
<dbReference type="GeneID" id="59440678"/>
<sequence length="112" mass="13014">MVEKLLVPGALYRKMKKVLFAHDFVQPSFILILLFMPGPCRVKEVRGEERTIKSLPIKMFLRRIGMLNRHLFQVQYEVNSTIHFMAQSLIDLFPAFLVVSLAFCLLDLSFPD</sequence>
<keyword evidence="1" id="KW-0472">Membrane</keyword>
<keyword evidence="1" id="KW-1133">Transmembrane helix</keyword>
<name>A0A7L7T950_FAGSY</name>
<proteinExistence type="predicted"/>
<feature type="transmembrane region" description="Helical" evidence="1">
    <location>
        <begin position="20"/>
        <end position="36"/>
    </location>
</feature>
<dbReference type="AlphaFoldDB" id="A0A7L7T950"/>
<gene>
    <name evidence="2" type="primary">ORF12</name>
</gene>
<protein>
    <submittedName>
        <fullName evidence="2">Uncharacterized protein</fullName>
    </submittedName>
</protein>
<keyword evidence="2" id="KW-0496">Mitochondrion</keyword>
<dbReference type="EMBL" id="MT446430">
    <property type="protein sequence ID" value="QOC70544.1"/>
    <property type="molecule type" value="Genomic_DNA"/>
</dbReference>
<organism evidence="2">
    <name type="scientific">Fagus sylvatica</name>
    <name type="common">Beechnut</name>
    <dbReference type="NCBI Taxonomy" id="28930"/>
    <lineage>
        <taxon>Eukaryota</taxon>
        <taxon>Viridiplantae</taxon>
        <taxon>Streptophyta</taxon>
        <taxon>Embryophyta</taxon>
        <taxon>Tracheophyta</taxon>
        <taxon>Spermatophyta</taxon>
        <taxon>Magnoliopsida</taxon>
        <taxon>eudicotyledons</taxon>
        <taxon>Gunneridae</taxon>
        <taxon>Pentapetalae</taxon>
        <taxon>rosids</taxon>
        <taxon>fabids</taxon>
        <taxon>Fagales</taxon>
        <taxon>Fagaceae</taxon>
        <taxon>Fagus</taxon>
    </lineage>
</organism>
<evidence type="ECO:0000256" key="1">
    <source>
        <dbReference type="SAM" id="Phobius"/>
    </source>
</evidence>